<evidence type="ECO:0000313" key="2">
    <source>
        <dbReference type="Proteomes" id="UP000177354"/>
    </source>
</evidence>
<organism evidence="1 2">
    <name type="scientific">Candidatus Gottesmanbacteria bacterium RIFCSPHIGHO2_01_FULL_40_15</name>
    <dbReference type="NCBI Taxonomy" id="1798376"/>
    <lineage>
        <taxon>Bacteria</taxon>
        <taxon>Candidatus Gottesmaniibacteriota</taxon>
    </lineage>
</organism>
<dbReference type="EMBL" id="MFJF01000010">
    <property type="protein sequence ID" value="OGG07200.1"/>
    <property type="molecule type" value="Genomic_DNA"/>
</dbReference>
<reference evidence="1 2" key="1">
    <citation type="journal article" date="2016" name="Nat. Commun.">
        <title>Thousands of microbial genomes shed light on interconnected biogeochemical processes in an aquifer system.</title>
        <authorList>
            <person name="Anantharaman K."/>
            <person name="Brown C.T."/>
            <person name="Hug L.A."/>
            <person name="Sharon I."/>
            <person name="Castelle C.J."/>
            <person name="Probst A.J."/>
            <person name="Thomas B.C."/>
            <person name="Singh A."/>
            <person name="Wilkins M.J."/>
            <person name="Karaoz U."/>
            <person name="Brodie E.L."/>
            <person name="Williams K.H."/>
            <person name="Hubbard S.S."/>
            <person name="Banfield J.F."/>
        </authorList>
    </citation>
    <scope>NUCLEOTIDE SEQUENCE [LARGE SCALE GENOMIC DNA]</scope>
</reference>
<proteinExistence type="predicted"/>
<comment type="caution">
    <text evidence="1">The sequence shown here is derived from an EMBL/GenBank/DDBJ whole genome shotgun (WGS) entry which is preliminary data.</text>
</comment>
<gene>
    <name evidence="1" type="ORF">A2777_04970</name>
</gene>
<sequence length="149" mass="17079">MRNSDKIFFDMEIPNITEKFRSPFLKKVIFANPEELKIKLDWEKIKREAARAAKAMSYFGSQTEACVIETGKIAQSLINQGVSPERIKIIGVKKSQSVYEHVWPTIDGKIISSEEDQMKYADFFGKGKPVKEPILDNIINRLQTVKKLT</sequence>
<dbReference type="AlphaFoldDB" id="A0A1F5Z421"/>
<evidence type="ECO:0000313" key="1">
    <source>
        <dbReference type="EMBL" id="OGG07200.1"/>
    </source>
</evidence>
<dbReference type="Proteomes" id="UP000177354">
    <property type="component" value="Unassembled WGS sequence"/>
</dbReference>
<accession>A0A1F5Z421</accession>
<protein>
    <submittedName>
        <fullName evidence="1">Uncharacterized protein</fullName>
    </submittedName>
</protein>
<name>A0A1F5Z421_9BACT</name>